<organism evidence="12">
    <name type="scientific">Ostreococcus tauri</name>
    <name type="common">Marine green alga</name>
    <dbReference type="NCBI Taxonomy" id="70448"/>
    <lineage>
        <taxon>Eukaryota</taxon>
        <taxon>Viridiplantae</taxon>
        <taxon>Chlorophyta</taxon>
        <taxon>Mamiellophyceae</taxon>
        <taxon>Mamiellales</taxon>
        <taxon>Bathycoccaceae</taxon>
        <taxon>Ostreococcus</taxon>
    </lineage>
</organism>
<dbReference type="SMART" id="SM00382">
    <property type="entry name" value="AAA"/>
    <property type="match status" value="2"/>
</dbReference>
<dbReference type="InterPro" id="IPR003959">
    <property type="entry name" value="ATPase_AAA_core"/>
</dbReference>
<evidence type="ECO:0000259" key="11">
    <source>
        <dbReference type="SMART" id="SM01086"/>
    </source>
</evidence>
<protein>
    <submittedName>
        <fullName evidence="12">AAA ATPase, central region:Clp, N terminal:C</fullName>
    </submittedName>
</protein>
<dbReference type="Proteomes" id="UP000195557">
    <property type="component" value="Unassembled WGS sequence"/>
</dbReference>
<dbReference type="Gene3D" id="3.40.50.300">
    <property type="entry name" value="P-loop containing nucleotide triphosphate hydrolases"/>
    <property type="match status" value="2"/>
</dbReference>
<comment type="subcellular location">
    <subcellularLocation>
        <location evidence="1">Plastid</location>
        <location evidence="1">Chloroplast</location>
    </subcellularLocation>
</comment>
<dbReference type="Gene3D" id="1.10.1780.10">
    <property type="entry name" value="Clp, N-terminal domain"/>
    <property type="match status" value="1"/>
</dbReference>
<feature type="domain" description="AAA+ ATPase" evidence="10">
    <location>
        <begin position="242"/>
        <end position="388"/>
    </location>
</feature>
<keyword evidence="7 8" id="KW-0143">Chaperone</keyword>
<dbReference type="FunFam" id="3.40.50.300:FF:000010">
    <property type="entry name" value="Chaperone clpB 1, putative"/>
    <property type="match status" value="1"/>
</dbReference>
<dbReference type="eggNOG" id="KOG1051">
    <property type="taxonomic scope" value="Eukaryota"/>
</dbReference>
<feature type="domain" description="AAA+ ATPase" evidence="10">
    <location>
        <begin position="522"/>
        <end position="661"/>
    </location>
</feature>
<dbReference type="InterPro" id="IPR019489">
    <property type="entry name" value="Clp_ATPase_C"/>
</dbReference>
<evidence type="ECO:0000256" key="5">
    <source>
        <dbReference type="ARBA" id="ARBA00022741"/>
    </source>
</evidence>
<dbReference type="GO" id="GO:0005524">
    <property type="term" value="F:ATP binding"/>
    <property type="evidence" value="ECO:0007669"/>
    <property type="project" value="UniProtKB-KW"/>
</dbReference>
<evidence type="ECO:0000256" key="8">
    <source>
        <dbReference type="RuleBase" id="RU004432"/>
    </source>
</evidence>
<dbReference type="FunFam" id="3.40.50.300:FF:000025">
    <property type="entry name" value="ATP-dependent Clp protease subunit"/>
    <property type="match status" value="1"/>
</dbReference>
<dbReference type="Pfam" id="PF00004">
    <property type="entry name" value="AAA"/>
    <property type="match status" value="1"/>
</dbReference>
<proteinExistence type="inferred from homology"/>
<evidence type="ECO:0000256" key="7">
    <source>
        <dbReference type="ARBA" id="ARBA00023186"/>
    </source>
</evidence>
<dbReference type="GO" id="GO:0034605">
    <property type="term" value="P:cellular response to heat"/>
    <property type="evidence" value="ECO:0007669"/>
    <property type="project" value="TreeGrafter"/>
</dbReference>
<evidence type="ECO:0000256" key="3">
    <source>
        <dbReference type="ARBA" id="ARBA00022640"/>
    </source>
</evidence>
<dbReference type="Pfam" id="PF07724">
    <property type="entry name" value="AAA_2"/>
    <property type="match status" value="1"/>
</dbReference>
<dbReference type="PANTHER" id="PTHR11638:SF155">
    <property type="entry name" value="CHAPERONE PROTEIN CLPC1, CHLOROPLASTIC-LIKE"/>
    <property type="match status" value="1"/>
</dbReference>
<evidence type="ECO:0000256" key="9">
    <source>
        <dbReference type="SAM" id="MobiDB-lite"/>
    </source>
</evidence>
<dbReference type="PANTHER" id="PTHR11638">
    <property type="entry name" value="ATP-DEPENDENT CLP PROTEASE"/>
    <property type="match status" value="1"/>
</dbReference>
<dbReference type="InterPro" id="IPR041546">
    <property type="entry name" value="ClpA/ClpB_AAA_lid"/>
</dbReference>
<dbReference type="SUPFAM" id="SSF52540">
    <property type="entry name" value="P-loop containing nucleoside triphosphate hydrolases"/>
    <property type="match status" value="2"/>
</dbReference>
<gene>
    <name evidence="12" type="ORF">BE221DRAFT_190955</name>
</gene>
<dbReference type="InterPro" id="IPR027417">
    <property type="entry name" value="P-loop_NTPase"/>
</dbReference>
<evidence type="ECO:0000256" key="4">
    <source>
        <dbReference type="ARBA" id="ARBA00022737"/>
    </source>
</evidence>
<sequence>MRSARPRARVVPTRPRVGRCARMKHTARAGFFETFDGDAVVAVRDGMDQAKRLGAPTCRSEHVLIALTRGRDRTSKALVKFGVTEEATRRASMGRNGNVDVSESGAGGLKAMMSFGGQKSAGPEGLLPLSEELKMVFERASSSATEVGSKELALAMIDDVSCGANETLKALGTDVKVLRKEVSGANERELVGAGKKTRKAKKQTLKECSIDLTEEAREGKLDPVLGRDEEVTRVMRILVRRRKSNPCLVGEPGVGKTAIAEGLATMIASGNVPESLKNKRVVSLQLGLLLADTKYRGEFEEKMKNVLEEVKAAGDIILFVDEIHMLVGAGGTGEDGGMDAGNLMKPALARGELQCIGATTIDEYRKHIEKDAALERRFQPVRVNEPSPEQSLTILRGLRATYEEHHGVSISDEALSAAVTLATRYINDRFLPDKAIDVIDEAGALVQLNANGSNIVDETHVTEVVGQWTGIPVQQLSADESRTLMNFEQELGKRVIGQAEAVRSISQAIRRARAGLADASKPVASIIFSGPTGVGKTELAKAVAQTYFGAEKAMVRIDMSEYMESHSVSRLIGPPPGYIGFGEGGQLTEAVRTNPHSLVLLDEIEKAHPDVFNILLQVLEDGRLTDSKGRTVDFTNAMLVMTSNIGSREILDSMTGEGDEEAKYKALQTKVKRELGREYRPEFLNRLDEIVVFKPLQKTEVSEIADIMLNTVAKRAAGKGISLKFSPKFRSVLYANGFSTRFGARPMRRCVRGLLENNLAECMLDGFASSGDTVTFDYDEDADIITVSTATSTMSREFSVEFASGIEDDASDDAPPRRGGDFPSFPNDESTGTTAQAFA</sequence>
<dbReference type="SMART" id="SM01086">
    <property type="entry name" value="ClpB_D2-small"/>
    <property type="match status" value="1"/>
</dbReference>
<dbReference type="Gene3D" id="1.10.8.60">
    <property type="match status" value="2"/>
</dbReference>
<dbReference type="PROSITE" id="PS00870">
    <property type="entry name" value="CLPAB_1"/>
    <property type="match status" value="1"/>
</dbReference>
<comment type="similarity">
    <text evidence="8">Belongs to the ClpA/ClpB family.</text>
</comment>
<feature type="region of interest" description="Disordered" evidence="9">
    <location>
        <begin position="807"/>
        <end position="839"/>
    </location>
</feature>
<keyword evidence="3" id="KW-0934">Plastid</keyword>
<dbReference type="InterPro" id="IPR001270">
    <property type="entry name" value="ClpA/B"/>
</dbReference>
<name>A0A1Y5ID14_OSTTA</name>
<dbReference type="Pfam" id="PF10431">
    <property type="entry name" value="ClpB_D2-small"/>
    <property type="match status" value="1"/>
</dbReference>
<dbReference type="GO" id="GO:0016887">
    <property type="term" value="F:ATP hydrolysis activity"/>
    <property type="evidence" value="ECO:0007669"/>
    <property type="project" value="InterPro"/>
</dbReference>
<dbReference type="PROSITE" id="PS00871">
    <property type="entry name" value="CLPAB_2"/>
    <property type="match status" value="1"/>
</dbReference>
<feature type="compositionally biased region" description="Polar residues" evidence="9">
    <location>
        <begin position="827"/>
        <end position="839"/>
    </location>
</feature>
<evidence type="ECO:0000256" key="2">
    <source>
        <dbReference type="ARBA" id="ARBA00022528"/>
    </source>
</evidence>
<dbReference type="InterPro" id="IPR036628">
    <property type="entry name" value="Clp_N_dom_sf"/>
</dbReference>
<keyword evidence="2" id="KW-0150">Chloroplast</keyword>
<keyword evidence="6 8" id="KW-0067">ATP-binding</keyword>
<dbReference type="CDD" id="cd00009">
    <property type="entry name" value="AAA"/>
    <property type="match status" value="1"/>
</dbReference>
<dbReference type="InterPro" id="IPR050130">
    <property type="entry name" value="ClpA_ClpB"/>
</dbReference>
<dbReference type="AlphaFoldDB" id="A0A1Y5ID14"/>
<feature type="domain" description="Clp ATPase C-terminal" evidence="11">
    <location>
        <begin position="696"/>
        <end position="785"/>
    </location>
</feature>
<evidence type="ECO:0000259" key="10">
    <source>
        <dbReference type="SMART" id="SM00382"/>
    </source>
</evidence>
<dbReference type="FunFam" id="1.10.8.60:FF:000011">
    <property type="entry name" value="ATP-dependent Clp protease ATP-binding subunit"/>
    <property type="match status" value="1"/>
</dbReference>
<reference evidence="12" key="1">
    <citation type="submission" date="2017-04" db="EMBL/GenBank/DDBJ databases">
        <title>Population genomics of picophytoplankton unveils novel chromosome hypervariability.</title>
        <authorList>
            <consortium name="DOE Joint Genome Institute"/>
            <person name="Blanc-Mathieu R."/>
            <person name="Krasovec M."/>
            <person name="Hebrard M."/>
            <person name="Yau S."/>
            <person name="Desgranges E."/>
            <person name="Martin J."/>
            <person name="Schackwitz W."/>
            <person name="Kuo A."/>
            <person name="Salin G."/>
            <person name="Donnadieu C."/>
            <person name="Desdevises Y."/>
            <person name="Sanchez-Ferandin S."/>
            <person name="Moreau H."/>
            <person name="Rivals E."/>
            <person name="Grigoriev I.V."/>
            <person name="Grimsley N."/>
            <person name="Eyre-Walker A."/>
            <person name="Piganeau G."/>
        </authorList>
    </citation>
    <scope>NUCLEOTIDE SEQUENCE [LARGE SCALE GENOMIC DNA]</scope>
    <source>
        <strain evidence="12">RCC 1115</strain>
    </source>
</reference>
<evidence type="ECO:0000313" key="12">
    <source>
        <dbReference type="EMBL" id="OUS47406.1"/>
    </source>
</evidence>
<dbReference type="Pfam" id="PF17871">
    <property type="entry name" value="AAA_lid_9"/>
    <property type="match status" value="1"/>
</dbReference>
<keyword evidence="5 8" id="KW-0547">Nucleotide-binding</keyword>
<dbReference type="PRINTS" id="PR00300">
    <property type="entry name" value="CLPPROTEASEA"/>
</dbReference>
<dbReference type="InterPro" id="IPR028299">
    <property type="entry name" value="ClpA/B_CS2"/>
</dbReference>
<dbReference type="CDD" id="cd19499">
    <property type="entry name" value="RecA-like_ClpB_Hsp104-like"/>
    <property type="match status" value="1"/>
</dbReference>
<dbReference type="GO" id="GO:0009507">
    <property type="term" value="C:chloroplast"/>
    <property type="evidence" value="ECO:0007669"/>
    <property type="project" value="UniProtKB-SubCell"/>
</dbReference>
<keyword evidence="4" id="KW-0677">Repeat</keyword>
<dbReference type="InterPro" id="IPR003593">
    <property type="entry name" value="AAA+_ATPase"/>
</dbReference>
<dbReference type="InterPro" id="IPR018368">
    <property type="entry name" value="ClpA/B_CS1"/>
</dbReference>
<dbReference type="EMBL" id="KZ155778">
    <property type="protein sequence ID" value="OUS47406.1"/>
    <property type="molecule type" value="Genomic_DNA"/>
</dbReference>
<accession>A0A1Y5ID14</accession>
<evidence type="ECO:0000256" key="6">
    <source>
        <dbReference type="ARBA" id="ARBA00022840"/>
    </source>
</evidence>
<evidence type="ECO:0000256" key="1">
    <source>
        <dbReference type="ARBA" id="ARBA00004229"/>
    </source>
</evidence>